<dbReference type="OrthoDB" id="2675435at2759"/>
<evidence type="ECO:0000313" key="3">
    <source>
        <dbReference type="EMBL" id="TFK23502.1"/>
    </source>
</evidence>
<keyword evidence="1" id="KW-0812">Transmembrane</keyword>
<feature type="transmembrane region" description="Helical" evidence="1">
    <location>
        <begin position="208"/>
        <end position="228"/>
    </location>
</feature>
<feature type="transmembrane region" description="Helical" evidence="1">
    <location>
        <begin position="15"/>
        <end position="36"/>
    </location>
</feature>
<accession>A0A5C3KSL1</accession>
<evidence type="ECO:0000313" key="4">
    <source>
        <dbReference type="Proteomes" id="UP000307440"/>
    </source>
</evidence>
<feature type="transmembrane region" description="Helical" evidence="1">
    <location>
        <begin position="87"/>
        <end position="106"/>
    </location>
</feature>
<evidence type="ECO:0000259" key="2">
    <source>
        <dbReference type="Pfam" id="PF20151"/>
    </source>
</evidence>
<dbReference type="InterPro" id="IPR045340">
    <property type="entry name" value="DUF6533"/>
</dbReference>
<proteinExistence type="predicted"/>
<feature type="domain" description="DUF6533" evidence="2">
    <location>
        <begin position="18"/>
        <end position="61"/>
    </location>
</feature>
<feature type="transmembrane region" description="Helical" evidence="1">
    <location>
        <begin position="167"/>
        <end position="187"/>
    </location>
</feature>
<name>A0A5C3KSL1_COPMA</name>
<keyword evidence="1" id="KW-1133">Transmembrane helix</keyword>
<reference evidence="3 4" key="1">
    <citation type="journal article" date="2019" name="Nat. Ecol. Evol.">
        <title>Megaphylogeny resolves global patterns of mushroom evolution.</title>
        <authorList>
            <person name="Varga T."/>
            <person name="Krizsan K."/>
            <person name="Foldi C."/>
            <person name="Dima B."/>
            <person name="Sanchez-Garcia M."/>
            <person name="Sanchez-Ramirez S."/>
            <person name="Szollosi G.J."/>
            <person name="Szarkandi J.G."/>
            <person name="Papp V."/>
            <person name="Albert L."/>
            <person name="Andreopoulos W."/>
            <person name="Angelini C."/>
            <person name="Antonin V."/>
            <person name="Barry K.W."/>
            <person name="Bougher N.L."/>
            <person name="Buchanan P."/>
            <person name="Buyck B."/>
            <person name="Bense V."/>
            <person name="Catcheside P."/>
            <person name="Chovatia M."/>
            <person name="Cooper J."/>
            <person name="Damon W."/>
            <person name="Desjardin D."/>
            <person name="Finy P."/>
            <person name="Geml J."/>
            <person name="Haridas S."/>
            <person name="Hughes K."/>
            <person name="Justo A."/>
            <person name="Karasinski D."/>
            <person name="Kautmanova I."/>
            <person name="Kiss B."/>
            <person name="Kocsube S."/>
            <person name="Kotiranta H."/>
            <person name="LaButti K.M."/>
            <person name="Lechner B.E."/>
            <person name="Liimatainen K."/>
            <person name="Lipzen A."/>
            <person name="Lukacs Z."/>
            <person name="Mihaltcheva S."/>
            <person name="Morgado L.N."/>
            <person name="Niskanen T."/>
            <person name="Noordeloos M.E."/>
            <person name="Ohm R.A."/>
            <person name="Ortiz-Santana B."/>
            <person name="Ovrebo C."/>
            <person name="Racz N."/>
            <person name="Riley R."/>
            <person name="Savchenko A."/>
            <person name="Shiryaev A."/>
            <person name="Soop K."/>
            <person name="Spirin V."/>
            <person name="Szebenyi C."/>
            <person name="Tomsovsky M."/>
            <person name="Tulloss R.E."/>
            <person name="Uehling J."/>
            <person name="Grigoriev I.V."/>
            <person name="Vagvolgyi C."/>
            <person name="Papp T."/>
            <person name="Martin F.M."/>
            <person name="Miettinen O."/>
            <person name="Hibbett D.S."/>
            <person name="Nagy L.G."/>
        </authorList>
    </citation>
    <scope>NUCLEOTIDE SEQUENCE [LARGE SCALE GENOMIC DNA]</scope>
    <source>
        <strain evidence="3 4">CBS 121175</strain>
    </source>
</reference>
<gene>
    <name evidence="3" type="ORF">FA15DRAFT_462642</name>
</gene>
<feature type="transmembrane region" description="Helical" evidence="1">
    <location>
        <begin position="118"/>
        <end position="147"/>
    </location>
</feature>
<protein>
    <recommendedName>
        <fullName evidence="2">DUF6533 domain-containing protein</fullName>
    </recommendedName>
</protein>
<sequence length="241" mass="27593">MDAAILTSVFQNRVLFNYALVGSFMLSVADHFQTFAREVRLVWPKQRSIIKFLYLYTRYSPWIYGPMMINKDVAVTLKFGQCAGHTTASSLINMSTIVAAEAIMFVRVYAICGKNRTLLFWLIFQFIAIHVAAYVFLSIFLTSFVFFPTPLPTHMACFPVASDTQKLVYVYVLIIVSEFIIMLISLFGFWKFRAANSQLFKTLRQDGILYFFALVAISFANILFDVAVPDQSLRFILSIPR</sequence>
<dbReference type="Pfam" id="PF20151">
    <property type="entry name" value="DUF6533"/>
    <property type="match status" value="1"/>
</dbReference>
<keyword evidence="1" id="KW-0472">Membrane</keyword>
<dbReference type="EMBL" id="ML210217">
    <property type="protein sequence ID" value="TFK23502.1"/>
    <property type="molecule type" value="Genomic_DNA"/>
</dbReference>
<keyword evidence="4" id="KW-1185">Reference proteome</keyword>
<dbReference type="Proteomes" id="UP000307440">
    <property type="component" value="Unassembled WGS sequence"/>
</dbReference>
<dbReference type="AlphaFoldDB" id="A0A5C3KSL1"/>
<organism evidence="3 4">
    <name type="scientific">Coprinopsis marcescibilis</name>
    <name type="common">Agaric fungus</name>
    <name type="synonym">Psathyrella marcescibilis</name>
    <dbReference type="NCBI Taxonomy" id="230819"/>
    <lineage>
        <taxon>Eukaryota</taxon>
        <taxon>Fungi</taxon>
        <taxon>Dikarya</taxon>
        <taxon>Basidiomycota</taxon>
        <taxon>Agaricomycotina</taxon>
        <taxon>Agaricomycetes</taxon>
        <taxon>Agaricomycetidae</taxon>
        <taxon>Agaricales</taxon>
        <taxon>Agaricineae</taxon>
        <taxon>Psathyrellaceae</taxon>
        <taxon>Coprinopsis</taxon>
    </lineage>
</organism>
<evidence type="ECO:0000256" key="1">
    <source>
        <dbReference type="SAM" id="Phobius"/>
    </source>
</evidence>